<evidence type="ECO:0000313" key="1">
    <source>
        <dbReference type="EMBL" id="GBB83120.1"/>
    </source>
</evidence>
<gene>
    <name evidence="2" type="ORF">RCL2_000265900</name>
    <name evidence="1" type="ORF">RclHR1_00010002</name>
</gene>
<protein>
    <submittedName>
        <fullName evidence="1">Uncharacterized protein</fullName>
    </submittedName>
</protein>
<dbReference type="EMBL" id="BEXD01000001">
    <property type="protein sequence ID" value="GBB83120.1"/>
    <property type="molecule type" value="Genomic_DNA"/>
</dbReference>
<name>A0A2Z6Q058_9GLOM</name>
<sequence>MTFGSKKAILAASIVVGAGLIALSVFNPPAGKTVSTICVAIGFGLKIAGRKNNNKILEYAGEILENGGALGGIVTSFVKGKFVYSACKAIKKFLF</sequence>
<dbReference type="AlphaFoldDB" id="A0A2Z6Q058"/>
<evidence type="ECO:0000313" key="2">
    <source>
        <dbReference type="EMBL" id="GES75208.1"/>
    </source>
</evidence>
<dbReference type="Proteomes" id="UP000247702">
    <property type="component" value="Unassembled WGS sequence"/>
</dbReference>
<proteinExistence type="predicted"/>
<keyword evidence="3" id="KW-1185">Reference proteome</keyword>
<reference evidence="1 3" key="1">
    <citation type="submission" date="2017-11" db="EMBL/GenBank/DDBJ databases">
        <title>The genome of Rhizophagus clarus HR1 reveals common genetic basis of auxotrophy among arbuscular mycorrhizal fungi.</title>
        <authorList>
            <person name="Kobayashi Y."/>
        </authorList>
    </citation>
    <scope>NUCLEOTIDE SEQUENCE [LARGE SCALE GENOMIC DNA]</scope>
    <source>
        <strain evidence="1 3">HR1</strain>
    </source>
</reference>
<evidence type="ECO:0000313" key="3">
    <source>
        <dbReference type="Proteomes" id="UP000247702"/>
    </source>
</evidence>
<dbReference type="EMBL" id="BLAL01000013">
    <property type="protein sequence ID" value="GES75208.1"/>
    <property type="molecule type" value="Genomic_DNA"/>
</dbReference>
<organism evidence="1 3">
    <name type="scientific">Rhizophagus clarus</name>
    <dbReference type="NCBI Taxonomy" id="94130"/>
    <lineage>
        <taxon>Eukaryota</taxon>
        <taxon>Fungi</taxon>
        <taxon>Fungi incertae sedis</taxon>
        <taxon>Mucoromycota</taxon>
        <taxon>Glomeromycotina</taxon>
        <taxon>Glomeromycetes</taxon>
        <taxon>Glomerales</taxon>
        <taxon>Glomeraceae</taxon>
        <taxon>Rhizophagus</taxon>
    </lineage>
</organism>
<accession>A0A2Z6Q058</accession>
<reference evidence="2" key="2">
    <citation type="submission" date="2019-10" db="EMBL/GenBank/DDBJ databases">
        <title>Conservation and host-specific expression of non-tandemly repeated heterogenous ribosome RNA gene in arbuscular mycorrhizal fungi.</title>
        <authorList>
            <person name="Maeda T."/>
            <person name="Kobayashi Y."/>
            <person name="Nakagawa T."/>
            <person name="Ezawa T."/>
            <person name="Yamaguchi K."/>
            <person name="Bino T."/>
            <person name="Nishimoto Y."/>
            <person name="Shigenobu S."/>
            <person name="Kawaguchi M."/>
        </authorList>
    </citation>
    <scope>NUCLEOTIDE SEQUENCE</scope>
    <source>
        <strain evidence="2">HR1</strain>
    </source>
</reference>
<comment type="caution">
    <text evidence="1">The sequence shown here is derived from an EMBL/GenBank/DDBJ whole genome shotgun (WGS) entry which is preliminary data.</text>
</comment>
<dbReference type="Proteomes" id="UP000615446">
    <property type="component" value="Unassembled WGS sequence"/>
</dbReference>